<gene>
    <name evidence="1" type="ORF">ABID46_002644</name>
</gene>
<proteinExistence type="predicted"/>
<protein>
    <recommendedName>
        <fullName evidence="3">Lipoprotein</fullName>
    </recommendedName>
</protein>
<keyword evidence="2" id="KW-1185">Reference proteome</keyword>
<comment type="caution">
    <text evidence="1">The sequence shown here is derived from an EMBL/GenBank/DDBJ whole genome shotgun (WGS) entry which is preliminary data.</text>
</comment>
<evidence type="ECO:0000313" key="2">
    <source>
        <dbReference type="Proteomes" id="UP001549146"/>
    </source>
</evidence>
<sequence length="81" mass="8630">MKKFTLIAFTLIGSLAFVGCSGDDDGGGGCFTCSQTGSVMKYCKKGSNEYTISVGGIVVQTLPLGEQTWEEFKADMLELCD</sequence>
<evidence type="ECO:0000313" key="1">
    <source>
        <dbReference type="EMBL" id="MET3733051.1"/>
    </source>
</evidence>
<reference evidence="1 2" key="1">
    <citation type="submission" date="2024-06" db="EMBL/GenBank/DDBJ databases">
        <title>Genomic Encyclopedia of Type Strains, Phase IV (KMG-IV): sequencing the most valuable type-strain genomes for metagenomic binning, comparative biology and taxonomic classification.</title>
        <authorList>
            <person name="Goeker M."/>
        </authorList>
    </citation>
    <scope>NUCLEOTIDE SEQUENCE [LARGE SCALE GENOMIC DNA]</scope>
    <source>
        <strain evidence="1 2">DSM 29388</strain>
    </source>
</reference>
<accession>A0ABV2LX63</accession>
<dbReference type="PROSITE" id="PS51257">
    <property type="entry name" value="PROKAR_LIPOPROTEIN"/>
    <property type="match status" value="1"/>
</dbReference>
<name>A0ABV2LX63_9FLAO</name>
<dbReference type="RefSeq" id="WP_354510842.1">
    <property type="nucleotide sequence ID" value="NZ_JBEPMO010000028.1"/>
</dbReference>
<dbReference type="Proteomes" id="UP001549146">
    <property type="component" value="Unassembled WGS sequence"/>
</dbReference>
<dbReference type="EMBL" id="JBEPMO010000028">
    <property type="protein sequence ID" value="MET3733051.1"/>
    <property type="molecule type" value="Genomic_DNA"/>
</dbReference>
<evidence type="ECO:0008006" key="3">
    <source>
        <dbReference type="Google" id="ProtNLM"/>
    </source>
</evidence>
<organism evidence="1 2">
    <name type="scientific">Moheibacter stercoris</name>
    <dbReference type="NCBI Taxonomy" id="1628251"/>
    <lineage>
        <taxon>Bacteria</taxon>
        <taxon>Pseudomonadati</taxon>
        <taxon>Bacteroidota</taxon>
        <taxon>Flavobacteriia</taxon>
        <taxon>Flavobacteriales</taxon>
        <taxon>Weeksellaceae</taxon>
        <taxon>Moheibacter</taxon>
    </lineage>
</organism>